<sequence>MDVIEGVDVAPIQRHLAKTRRQELGEDAEKLGSNADDVGKEIWVDPDTVKALFVRSVDNMLPDPPVVPLLGYEQIDTLQGYVNDGEKPSRKAPSRGSVHATTIGSASSTIVEDSSSSPTMPTDAAREDDRSVIPQDRETRPTEAPCSHYVETAQAIVFMDQVVHLMARILDAEREGLQVIKDTLATAEAARHQRMYPYPDSFVPYRSHAHRHDKPSDYDVDERSSKFSDRYPDDRRHSVDNCGPRRDYDRYDGRRQEHDDSRRDYEDGKSRYEVCRDWHDRYEPRDTFNSGPDDRRSNRRDDYRGDGWHNDRYDDYYNDRHEGRNYGRWE</sequence>
<evidence type="ECO:0000256" key="1">
    <source>
        <dbReference type="SAM" id="MobiDB-lite"/>
    </source>
</evidence>
<reference evidence="2 3" key="1">
    <citation type="submission" date="2024-01" db="EMBL/GenBank/DDBJ databases">
        <authorList>
            <person name="Allen C."/>
            <person name="Tagirdzhanova G."/>
        </authorList>
    </citation>
    <scope>NUCLEOTIDE SEQUENCE [LARGE SCALE GENOMIC DNA]</scope>
</reference>
<dbReference type="EMBL" id="CAWUHB010000017">
    <property type="protein sequence ID" value="CAK7219135.1"/>
    <property type="molecule type" value="Genomic_DNA"/>
</dbReference>
<feature type="region of interest" description="Disordered" evidence="1">
    <location>
        <begin position="284"/>
        <end position="330"/>
    </location>
</feature>
<organism evidence="2 3">
    <name type="scientific">Sporothrix curviconia</name>
    <dbReference type="NCBI Taxonomy" id="1260050"/>
    <lineage>
        <taxon>Eukaryota</taxon>
        <taxon>Fungi</taxon>
        <taxon>Dikarya</taxon>
        <taxon>Ascomycota</taxon>
        <taxon>Pezizomycotina</taxon>
        <taxon>Sordariomycetes</taxon>
        <taxon>Sordariomycetidae</taxon>
        <taxon>Ophiostomatales</taxon>
        <taxon>Ophiostomataceae</taxon>
        <taxon>Sporothrix</taxon>
    </lineage>
</organism>
<comment type="caution">
    <text evidence="2">The sequence shown here is derived from an EMBL/GenBank/DDBJ whole genome shotgun (WGS) entry which is preliminary data.</text>
</comment>
<protein>
    <submittedName>
        <fullName evidence="2">Uncharacterized protein</fullName>
    </submittedName>
</protein>
<feature type="region of interest" description="Disordered" evidence="1">
    <location>
        <begin position="206"/>
        <end position="266"/>
    </location>
</feature>
<feature type="compositionally biased region" description="Basic and acidic residues" evidence="1">
    <location>
        <begin position="124"/>
        <end position="141"/>
    </location>
</feature>
<name>A0ABP0BI25_9PEZI</name>
<feature type="compositionally biased region" description="Polar residues" evidence="1">
    <location>
        <begin position="99"/>
        <end position="120"/>
    </location>
</feature>
<dbReference type="Proteomes" id="UP001642405">
    <property type="component" value="Unassembled WGS sequence"/>
</dbReference>
<feature type="region of interest" description="Disordered" evidence="1">
    <location>
        <begin position="82"/>
        <end position="146"/>
    </location>
</feature>
<keyword evidence="3" id="KW-1185">Reference proteome</keyword>
<evidence type="ECO:0000313" key="2">
    <source>
        <dbReference type="EMBL" id="CAK7219135.1"/>
    </source>
</evidence>
<proteinExistence type="predicted"/>
<feature type="compositionally biased region" description="Basic and acidic residues" evidence="1">
    <location>
        <begin position="214"/>
        <end position="266"/>
    </location>
</feature>
<evidence type="ECO:0000313" key="3">
    <source>
        <dbReference type="Proteomes" id="UP001642405"/>
    </source>
</evidence>
<gene>
    <name evidence="2" type="ORF">SCUCBS95973_003717</name>
</gene>
<accession>A0ABP0BI25</accession>